<organism evidence="6 7">
    <name type="scientific">Nocardia tengchongensis</name>
    <dbReference type="NCBI Taxonomy" id="2055889"/>
    <lineage>
        <taxon>Bacteria</taxon>
        <taxon>Bacillati</taxon>
        <taxon>Actinomycetota</taxon>
        <taxon>Actinomycetes</taxon>
        <taxon>Mycobacteriales</taxon>
        <taxon>Nocardiaceae</taxon>
        <taxon>Nocardia</taxon>
    </lineage>
</organism>
<dbReference type="Pfam" id="PF08241">
    <property type="entry name" value="Methyltransf_11"/>
    <property type="match status" value="1"/>
</dbReference>
<comment type="pathway">
    <text evidence="4">Phospholipid metabolism.</text>
</comment>
<dbReference type="Proteomes" id="UP000683310">
    <property type="component" value="Chromosome"/>
</dbReference>
<dbReference type="PANTHER" id="PTHR44307:SF2">
    <property type="entry name" value="PHOSPHOETHANOLAMINE METHYLTRANSFERASE ISOFORM X1"/>
    <property type="match status" value="1"/>
</dbReference>
<proteinExistence type="predicted"/>
<evidence type="ECO:0000313" key="6">
    <source>
        <dbReference type="EMBL" id="QVI23940.1"/>
    </source>
</evidence>
<dbReference type="PANTHER" id="PTHR44307">
    <property type="entry name" value="PHOSPHOETHANOLAMINE METHYLTRANSFERASE"/>
    <property type="match status" value="1"/>
</dbReference>
<dbReference type="InterPro" id="IPR013216">
    <property type="entry name" value="Methyltransf_11"/>
</dbReference>
<accession>A0ABX8CZN8</accession>
<evidence type="ECO:0000259" key="5">
    <source>
        <dbReference type="Pfam" id="PF08241"/>
    </source>
</evidence>
<keyword evidence="2 6" id="KW-0489">Methyltransferase</keyword>
<name>A0ABX8CZN8_9NOCA</name>
<dbReference type="GO" id="GO:0008168">
    <property type="term" value="F:methyltransferase activity"/>
    <property type="evidence" value="ECO:0007669"/>
    <property type="project" value="UniProtKB-KW"/>
</dbReference>
<gene>
    <name evidence="6" type="ORF">KHQ06_14710</name>
</gene>
<sequence length="270" mass="29366">MNNISIDTPYSSGISRIAIEKALSAAGIDLDTLRIGDLALVEDFHTMGRIATGGLTELAGLTAESRVLDAGSGIGGTARFVADGYGCQVTAVDLTEDYCETARWIDQLVGLDDRISVRQADVTDLPFDDSGFDVVFSQHVQMNIADKDRLYREAHRVLDSGGLLAIWDITGTDGNPDFPLPWADRPDQSHLVTSDELRGAVERAGFTLERWDDLTDQAATIMRMVLANPPNPVGLQSFVANFPEKIENLTRALTDGRLRAIRGLARAHKP</sequence>
<dbReference type="CDD" id="cd02440">
    <property type="entry name" value="AdoMet_MTases"/>
    <property type="match status" value="1"/>
</dbReference>
<evidence type="ECO:0000256" key="1">
    <source>
        <dbReference type="ARBA" id="ARBA00005189"/>
    </source>
</evidence>
<dbReference type="Gene3D" id="3.40.50.150">
    <property type="entry name" value="Vaccinia Virus protein VP39"/>
    <property type="match status" value="1"/>
</dbReference>
<keyword evidence="7" id="KW-1185">Reference proteome</keyword>
<dbReference type="InterPro" id="IPR029063">
    <property type="entry name" value="SAM-dependent_MTases_sf"/>
</dbReference>
<feature type="domain" description="Methyltransferase type 11" evidence="5">
    <location>
        <begin position="68"/>
        <end position="166"/>
    </location>
</feature>
<protein>
    <submittedName>
        <fullName evidence="6">Class I SAM-dependent methyltransferase</fullName>
    </submittedName>
</protein>
<evidence type="ECO:0000313" key="7">
    <source>
        <dbReference type="Proteomes" id="UP000683310"/>
    </source>
</evidence>
<keyword evidence="3" id="KW-0808">Transferase</keyword>
<evidence type="ECO:0000256" key="2">
    <source>
        <dbReference type="ARBA" id="ARBA00022603"/>
    </source>
</evidence>
<reference evidence="6 7" key="1">
    <citation type="submission" date="2021-04" db="EMBL/GenBank/DDBJ databases">
        <title>Nocardia tengchongensis.</title>
        <authorList>
            <person name="Zhuang k."/>
            <person name="Ran Y."/>
            <person name="Li W."/>
        </authorList>
    </citation>
    <scope>NUCLEOTIDE SEQUENCE [LARGE SCALE GENOMIC DNA]</scope>
    <source>
        <strain evidence="6 7">CFH S0057</strain>
    </source>
</reference>
<comment type="pathway">
    <text evidence="1">Lipid metabolism.</text>
</comment>
<evidence type="ECO:0000256" key="3">
    <source>
        <dbReference type="ARBA" id="ARBA00022679"/>
    </source>
</evidence>
<dbReference type="SUPFAM" id="SSF53335">
    <property type="entry name" value="S-adenosyl-L-methionine-dependent methyltransferases"/>
    <property type="match status" value="1"/>
</dbReference>
<evidence type="ECO:0000256" key="4">
    <source>
        <dbReference type="ARBA" id="ARBA00025707"/>
    </source>
</evidence>
<dbReference type="EMBL" id="CP074371">
    <property type="protein sequence ID" value="QVI23940.1"/>
    <property type="molecule type" value="Genomic_DNA"/>
</dbReference>
<dbReference type="GO" id="GO:0032259">
    <property type="term" value="P:methylation"/>
    <property type="evidence" value="ECO:0007669"/>
    <property type="project" value="UniProtKB-KW"/>
</dbReference>